<dbReference type="PROSITE" id="PS50206">
    <property type="entry name" value="RHODANESE_3"/>
    <property type="match status" value="2"/>
</dbReference>
<keyword evidence="1" id="KW-0808">Transferase</keyword>
<accession>A0ABT0K476</accession>
<feature type="domain" description="Rhodanese" evidence="3">
    <location>
        <begin position="398"/>
        <end position="521"/>
    </location>
</feature>
<sequence>MTSTAPGDGATATTRRYVIIGAGAVGATVAAQLRLAGIDVLVVARGANLAALREGGLRYLRPPATEGGDPVVHQLDLPVAAGPAEVDLRATDVLVLATKVQDSEAVLAAWAWAPVDGGPATAAETLPVVLLQNGLDSARVALRRFATVLDAVVYSPASHLRPGEVISPATPIVTALLLGRTPGPAAGGVGTSEVDALTAGIADDLRRASLAVQVIGDIERWKAGKLLGNLAYNLDALYPPGPRRDAAGAELVVEARRALAAAGIDVAEGLAPGLDLSGLVLADIPGHVRGGSSTWQSLARGGSVESDFLNGEIVLLARLHGLTAPVNAGVQARIAGSARRGVPPGGLGDADLEALLATATPAAGGQVANGRVPVDLAGRTGPGAVLVEASALRDELDSATPPLLLDVRWALGDPHGHDHYREAHLPGAVYVDLDTELADHARAATGDGTAGRHPLPDLDSLQRAARRWGVRAGRPVVVYDNVGGLSAARAWWLLRWAGVPDVRILNGALGGWRTAGLPLETGEVTPAPGDIVLSAGHLPVLDADAAAALAHDGILLDARAGERYRGEVEPIDPRAGHIPGALSAATGDNLDATGRFRPAADLRARFAALGIDVTDQTVGVYCGSGVTAAHEIAALAVVGIDAALYPGSWSAWSSDPARPVATGA</sequence>
<dbReference type="CDD" id="cd01448">
    <property type="entry name" value="TST_Repeat_1"/>
    <property type="match status" value="1"/>
</dbReference>
<dbReference type="InterPro" id="IPR036291">
    <property type="entry name" value="NAD(P)-bd_dom_sf"/>
</dbReference>
<dbReference type="InterPro" id="IPR013332">
    <property type="entry name" value="KPR_N"/>
</dbReference>
<dbReference type="CDD" id="cd01449">
    <property type="entry name" value="TST_Repeat_2"/>
    <property type="match status" value="1"/>
</dbReference>
<dbReference type="RefSeq" id="WP_248826458.1">
    <property type="nucleotide sequence ID" value="NZ_JALKFT010000031.1"/>
</dbReference>
<dbReference type="SUPFAM" id="SSF51735">
    <property type="entry name" value="NAD(P)-binding Rossmann-fold domains"/>
    <property type="match status" value="1"/>
</dbReference>
<dbReference type="EMBL" id="JALKFT010000031">
    <property type="protein sequence ID" value="MCK9878337.1"/>
    <property type="molecule type" value="Genomic_DNA"/>
</dbReference>
<evidence type="ECO:0000313" key="5">
    <source>
        <dbReference type="Proteomes" id="UP001201873"/>
    </source>
</evidence>
<protein>
    <submittedName>
        <fullName evidence="4">FAD-binding protein</fullName>
    </submittedName>
</protein>
<dbReference type="InterPro" id="IPR013328">
    <property type="entry name" value="6PGD_dom2"/>
</dbReference>
<dbReference type="InterPro" id="IPR013752">
    <property type="entry name" value="KPA_reductase"/>
</dbReference>
<feature type="domain" description="Rhodanese" evidence="3">
    <location>
        <begin position="549"/>
        <end position="661"/>
    </location>
</feature>
<dbReference type="Pfam" id="PF08546">
    <property type="entry name" value="ApbA_C"/>
    <property type="match status" value="1"/>
</dbReference>
<dbReference type="InterPro" id="IPR036873">
    <property type="entry name" value="Rhodanese-like_dom_sf"/>
</dbReference>
<dbReference type="Pfam" id="PF00581">
    <property type="entry name" value="Rhodanese"/>
    <property type="match status" value="2"/>
</dbReference>
<keyword evidence="2" id="KW-0677">Repeat</keyword>
<evidence type="ECO:0000259" key="3">
    <source>
        <dbReference type="PROSITE" id="PS50206"/>
    </source>
</evidence>
<dbReference type="PROSITE" id="PS00380">
    <property type="entry name" value="RHODANESE_1"/>
    <property type="match status" value="1"/>
</dbReference>
<dbReference type="SMART" id="SM00450">
    <property type="entry name" value="RHOD"/>
    <property type="match status" value="2"/>
</dbReference>
<dbReference type="Gene3D" id="3.40.50.720">
    <property type="entry name" value="NAD(P)-binding Rossmann-like Domain"/>
    <property type="match status" value="1"/>
</dbReference>
<gene>
    <name evidence="4" type="ORF">MXD59_21615</name>
</gene>
<dbReference type="InterPro" id="IPR008927">
    <property type="entry name" value="6-PGluconate_DH-like_C_sf"/>
</dbReference>
<dbReference type="InterPro" id="IPR001307">
    <property type="entry name" value="Thiosulphate_STrfase_CS"/>
</dbReference>
<comment type="caution">
    <text evidence="4">The sequence shown here is derived from an EMBL/GenBank/DDBJ whole genome shotgun (WGS) entry which is preliminary data.</text>
</comment>
<evidence type="ECO:0000256" key="1">
    <source>
        <dbReference type="ARBA" id="ARBA00022679"/>
    </source>
</evidence>
<organism evidence="4 5">
    <name type="scientific">Frankia umida</name>
    <dbReference type="NCBI Taxonomy" id="573489"/>
    <lineage>
        <taxon>Bacteria</taxon>
        <taxon>Bacillati</taxon>
        <taxon>Actinomycetota</taxon>
        <taxon>Actinomycetes</taxon>
        <taxon>Frankiales</taxon>
        <taxon>Frankiaceae</taxon>
        <taxon>Frankia</taxon>
    </lineage>
</organism>
<dbReference type="SUPFAM" id="SSF48179">
    <property type="entry name" value="6-phosphogluconate dehydrogenase C-terminal domain-like"/>
    <property type="match status" value="1"/>
</dbReference>
<dbReference type="InterPro" id="IPR001763">
    <property type="entry name" value="Rhodanese-like_dom"/>
</dbReference>
<dbReference type="Pfam" id="PF02558">
    <property type="entry name" value="ApbA"/>
    <property type="match status" value="1"/>
</dbReference>
<dbReference type="InterPro" id="IPR045078">
    <property type="entry name" value="TST/MPST-like"/>
</dbReference>
<dbReference type="PANTHER" id="PTHR11364">
    <property type="entry name" value="THIOSULFATE SULFERTANSFERASE"/>
    <property type="match status" value="1"/>
</dbReference>
<dbReference type="PANTHER" id="PTHR11364:SF27">
    <property type="entry name" value="SULFURTRANSFERASE"/>
    <property type="match status" value="1"/>
</dbReference>
<name>A0ABT0K476_9ACTN</name>
<dbReference type="Gene3D" id="3.40.250.10">
    <property type="entry name" value="Rhodanese-like domain"/>
    <property type="match status" value="2"/>
</dbReference>
<dbReference type="Proteomes" id="UP001201873">
    <property type="component" value="Unassembled WGS sequence"/>
</dbReference>
<keyword evidence="5" id="KW-1185">Reference proteome</keyword>
<reference evidence="4 5" key="1">
    <citation type="submission" date="2022-04" db="EMBL/GenBank/DDBJ databases">
        <title>Genome diversity in the genus Frankia.</title>
        <authorList>
            <person name="Carlos-Shanley C."/>
            <person name="Hahn D."/>
        </authorList>
    </citation>
    <scope>NUCLEOTIDE SEQUENCE [LARGE SCALE GENOMIC DNA]</scope>
    <source>
        <strain evidence="4 5">Ag45/Mut15</strain>
    </source>
</reference>
<proteinExistence type="predicted"/>
<evidence type="ECO:0000313" key="4">
    <source>
        <dbReference type="EMBL" id="MCK9878337.1"/>
    </source>
</evidence>
<evidence type="ECO:0000256" key="2">
    <source>
        <dbReference type="ARBA" id="ARBA00022737"/>
    </source>
</evidence>
<dbReference type="SUPFAM" id="SSF52821">
    <property type="entry name" value="Rhodanese/Cell cycle control phosphatase"/>
    <property type="match status" value="2"/>
</dbReference>
<dbReference type="Gene3D" id="1.10.1040.10">
    <property type="entry name" value="N-(1-d-carboxylethyl)-l-norvaline Dehydrogenase, domain 2"/>
    <property type="match status" value="1"/>
</dbReference>